<dbReference type="RefSeq" id="XP_031018346.1">
    <property type="nucleotide sequence ID" value="XM_031157609.1"/>
</dbReference>
<dbReference type="Pfam" id="PF07690">
    <property type="entry name" value="MFS_1"/>
    <property type="match status" value="1"/>
</dbReference>
<comment type="similarity">
    <text evidence="2">Belongs to the major facilitator superfamily. TCR/Tet family.</text>
</comment>
<dbReference type="PROSITE" id="PS50088">
    <property type="entry name" value="ANK_REPEAT"/>
    <property type="match status" value="1"/>
</dbReference>
<feature type="domain" description="F-box" evidence="11">
    <location>
        <begin position="1032"/>
        <end position="1083"/>
    </location>
</feature>
<evidence type="ECO:0000256" key="4">
    <source>
        <dbReference type="ARBA" id="ARBA00022692"/>
    </source>
</evidence>
<keyword evidence="7" id="KW-0325">Glycoprotein</keyword>
<organism evidence="13 14">
    <name type="scientific">Fusarium coffeatum</name>
    <dbReference type="NCBI Taxonomy" id="231269"/>
    <lineage>
        <taxon>Eukaryota</taxon>
        <taxon>Fungi</taxon>
        <taxon>Dikarya</taxon>
        <taxon>Ascomycota</taxon>
        <taxon>Pezizomycotina</taxon>
        <taxon>Sordariomycetes</taxon>
        <taxon>Hypocreomycetidae</taxon>
        <taxon>Hypocreales</taxon>
        <taxon>Nectriaceae</taxon>
        <taxon>Fusarium</taxon>
        <taxon>Fusarium incarnatum-equiseti species complex</taxon>
    </lineage>
</organism>
<dbReference type="GO" id="GO:0022857">
    <property type="term" value="F:transmembrane transporter activity"/>
    <property type="evidence" value="ECO:0007669"/>
    <property type="project" value="InterPro"/>
</dbReference>
<reference evidence="13 14" key="1">
    <citation type="submission" date="2018-06" db="EMBL/GenBank/DDBJ databases">
        <title>Fusarium incarnatum-equiseti species complex species 28.</title>
        <authorList>
            <person name="Gardiner D.M."/>
        </authorList>
    </citation>
    <scope>NUCLEOTIDE SEQUENCE [LARGE SCALE GENOMIC DNA]</scope>
    <source>
        <strain evidence="13 14">FIESC_28</strain>
    </source>
</reference>
<evidence type="ECO:0000313" key="14">
    <source>
        <dbReference type="Proteomes" id="UP000253153"/>
    </source>
</evidence>
<dbReference type="PROSITE" id="PS50181">
    <property type="entry name" value="FBOX"/>
    <property type="match status" value="1"/>
</dbReference>
<dbReference type="SMART" id="SM00248">
    <property type="entry name" value="ANK"/>
    <property type="match status" value="4"/>
</dbReference>
<dbReference type="PANTHER" id="PTHR23501">
    <property type="entry name" value="MAJOR FACILITATOR SUPERFAMILY"/>
    <property type="match status" value="1"/>
</dbReference>
<feature type="transmembrane region" description="Helical" evidence="10">
    <location>
        <begin position="354"/>
        <end position="372"/>
    </location>
</feature>
<comment type="subcellular location">
    <subcellularLocation>
        <location evidence="1">Membrane</location>
        <topology evidence="1">Multi-pass membrane protein</topology>
    </subcellularLocation>
</comment>
<feature type="transmembrane region" description="Helical" evidence="10">
    <location>
        <begin position="246"/>
        <end position="268"/>
    </location>
</feature>
<dbReference type="CDD" id="cd17502">
    <property type="entry name" value="MFS_Azr1_MDR_like"/>
    <property type="match status" value="1"/>
</dbReference>
<evidence type="ECO:0000256" key="5">
    <source>
        <dbReference type="ARBA" id="ARBA00022989"/>
    </source>
</evidence>
<dbReference type="Gene3D" id="1.20.1250.20">
    <property type="entry name" value="MFS general substrate transporter like domains"/>
    <property type="match status" value="2"/>
</dbReference>
<evidence type="ECO:0000259" key="11">
    <source>
        <dbReference type="PROSITE" id="PS50181"/>
    </source>
</evidence>
<keyword evidence="8" id="KW-0040">ANK repeat</keyword>
<sequence>MEQRQTHEATRHSAVAQVDAEKCVRDPVNQGRDQSPRDLHGWKWALSYTAMLSTTFLFALDNTIVADIQPAIIQDLGQIELLPWVGTGFALGTMVVLPLSKAYGILSIRSLYLANILLFEAGSALCGAAPNMNAMILGRVIAGVGGAGMYAGTLTYVAVSTTMKERGAYMAGSTVVWGIGTVLGPVVGGAFAESSATWRWSQGFYINLVVGAVFCPAYLFLFPSIDPQPGRSLSDKLKMMDWPMTLTFLSGSTFLIMAISFGGTLYSWHSGAEIAFWTLSGILLVIAALLLRYHPGVCKEDQLWPARFLKMPVVMNLQLQVFLSGGVILTITYYIPLYFQFIRGDGPLDAGVRLLPLVISMIVATIVSGLLLPKTPYFSPWYIGGSMFVLIGTSLMYTIDEHTDNANIYGYSIMVGFGAGCYVVIGFTILQSLVPSHEISNAVAVMTIAQNLGMVLFLSLCGTIFQNTAITGVGKALPDLPKDQVSELIAAGANLSRQVQDLQARLERAEVQLGTRRHDAAHTCSGTRLPLLMPLLQDSVDSNVLTPHSDSESRSVPVVDDTTFETLELGFDELLQLDPEQKLCWEAPIDTLLQSVNDIDPSLLINEWPSDSGLEVSGTIPMADIMTPFTQEKAPLSSHSSQPEPSLGNLLPELYRYFFKYVYNSMPIICETRFLSELSTDHPSKSITALKYSVALLSTAVSIRSQHLSQELYALVRRQIEDCEMDPDTTAFSNLNVFQALLFLVRLSSVLRLHRMDSSVGHDDAVPGLHISLPVTDDQCLLEERRRSFWLLFVWETYIKTRSGMESQLGPVSSFHVKLPSPGRLGPEFSPANMPFLAEADRLTIGVSPFCACLLMVDLAMKCLNKKDDSNEGQNVLEECYRHRMHVMQGILVQDMLSRDPIALTTNLNMGAIKIILHNRTLKSQEVSETAMEKVPHPHDTAMSIFTILKESWEARLMEGSLVSLQATFLAWPLATAINTIAATQQPGSADDLMELFVILGGLEPEGGYWHTFTREAGQMLRDSSSSFLTMSSPLETLPTELLDEILVRLPTEAAVNLWKSNARMSHRLDNHLFGQTAVFNRTKVWACKRGDVEVLRAAIARDGDPNFVMGIESRRLVRSESKPSNWPRFQLGPDSTLRIVIGLNRAKALDALLEMGATFEVLGNKDRIGISNHLLKSIGEKPPKMLEALTRANLGHWVLNTKVYSRTFGDFVKAGAPVGILRSIVQNPSEMTLHRTTYETPLSSAIDLGKSDIVNMLMEKGADINGVVEEQPLQTTFVVEYYKDKMTRIKCRRPCHVPIFAAARYMARSGSTKMLDLCLHHGADINQKSPATESARKRIDHFNITPLMAYLEAIPDFPTKTELDPIAGIKYFISNGADIQVNESPGKRYFGSTMWLNVSTEDYCIPRSIVEVLFWKWGIAQLQEPQFLDTIKYLIAQGSGISRADTIVVNLPFDSIVMKFPPPQRHTDHPDNVPMWRDAVQRLWDKLDEVHGHSYAWLQHSFELESEARSLIAAGIRTQEERDRLLYRSFNDLNCLYFSQHYVTLPLLVLDRQIDLGADINSAVGDKGESLLFYVCDQINNAFITGEIDTIESAHRHPENVEAFHVKLQDLVLSLIDKGADPRMPINDRSSIHDSWTPLHVLRRDTDKATSKSRRFLLGLVLEIEKARDEFLGNGSTPSVPVRSRSPYRGH</sequence>
<dbReference type="GO" id="GO:0005886">
    <property type="term" value="C:plasma membrane"/>
    <property type="evidence" value="ECO:0007669"/>
    <property type="project" value="TreeGrafter"/>
</dbReference>
<dbReference type="PROSITE" id="PS50297">
    <property type="entry name" value="ANK_REP_REGION"/>
    <property type="match status" value="1"/>
</dbReference>
<keyword evidence="5 10" id="KW-1133">Transmembrane helix</keyword>
<keyword evidence="9" id="KW-0175">Coiled coil</keyword>
<dbReference type="SUPFAM" id="SSF103473">
    <property type="entry name" value="MFS general substrate transporter"/>
    <property type="match status" value="2"/>
</dbReference>
<evidence type="ECO:0000259" key="12">
    <source>
        <dbReference type="PROSITE" id="PS50850"/>
    </source>
</evidence>
<feature type="transmembrane region" description="Helical" evidence="10">
    <location>
        <begin position="111"/>
        <end position="130"/>
    </location>
</feature>
<feature type="transmembrane region" description="Helical" evidence="10">
    <location>
        <begin position="379"/>
        <end position="399"/>
    </location>
</feature>
<feature type="domain" description="Major facilitator superfamily (MFS) profile" evidence="12">
    <location>
        <begin position="47"/>
        <end position="509"/>
    </location>
</feature>
<dbReference type="CDD" id="cd12148">
    <property type="entry name" value="fungal_TF_MHR"/>
    <property type="match status" value="1"/>
</dbReference>
<evidence type="ECO:0000256" key="10">
    <source>
        <dbReference type="SAM" id="Phobius"/>
    </source>
</evidence>
<keyword evidence="6 10" id="KW-0472">Membrane</keyword>
<dbReference type="EMBL" id="QKXC01000070">
    <property type="protein sequence ID" value="RBR23755.1"/>
    <property type="molecule type" value="Genomic_DNA"/>
</dbReference>
<dbReference type="InterPro" id="IPR020846">
    <property type="entry name" value="MFS_dom"/>
</dbReference>
<evidence type="ECO:0008006" key="15">
    <source>
        <dbReference type="Google" id="ProtNLM"/>
    </source>
</evidence>
<evidence type="ECO:0000313" key="13">
    <source>
        <dbReference type="EMBL" id="RBR23755.1"/>
    </source>
</evidence>
<evidence type="ECO:0000256" key="1">
    <source>
        <dbReference type="ARBA" id="ARBA00004141"/>
    </source>
</evidence>
<evidence type="ECO:0000256" key="7">
    <source>
        <dbReference type="ARBA" id="ARBA00023180"/>
    </source>
</evidence>
<evidence type="ECO:0000256" key="3">
    <source>
        <dbReference type="ARBA" id="ARBA00022448"/>
    </source>
</evidence>
<feature type="transmembrane region" description="Helical" evidence="10">
    <location>
        <begin position="136"/>
        <end position="159"/>
    </location>
</feature>
<name>A0A366S528_9HYPO</name>
<evidence type="ECO:0000256" key="2">
    <source>
        <dbReference type="ARBA" id="ARBA00007520"/>
    </source>
</evidence>
<dbReference type="InterPro" id="IPR001810">
    <property type="entry name" value="F-box_dom"/>
</dbReference>
<dbReference type="InterPro" id="IPR002110">
    <property type="entry name" value="Ankyrin_rpt"/>
</dbReference>
<protein>
    <recommendedName>
        <fullName evidence="15">Major facilitator superfamily (MFS) profile domain-containing protein</fullName>
    </recommendedName>
</protein>
<feature type="transmembrane region" description="Helical" evidence="10">
    <location>
        <begin position="313"/>
        <end position="334"/>
    </location>
</feature>
<keyword evidence="4 10" id="KW-0812">Transmembrane</keyword>
<proteinExistence type="inferred from homology"/>
<dbReference type="SUPFAM" id="SSF48403">
    <property type="entry name" value="Ankyrin repeat"/>
    <property type="match status" value="1"/>
</dbReference>
<feature type="transmembrane region" description="Helical" evidence="10">
    <location>
        <begin position="442"/>
        <end position="465"/>
    </location>
</feature>
<accession>A0A366S528</accession>
<feature type="transmembrane region" description="Helical" evidence="10">
    <location>
        <begin position="81"/>
        <end position="99"/>
    </location>
</feature>
<evidence type="ECO:0000256" key="9">
    <source>
        <dbReference type="SAM" id="Coils"/>
    </source>
</evidence>
<feature type="transmembrane region" description="Helical" evidence="10">
    <location>
        <begin position="411"/>
        <end position="430"/>
    </location>
</feature>
<evidence type="ECO:0000256" key="8">
    <source>
        <dbReference type="PROSITE-ProRule" id="PRU00023"/>
    </source>
</evidence>
<feature type="coiled-coil region" evidence="9">
    <location>
        <begin position="485"/>
        <end position="512"/>
    </location>
</feature>
<feature type="repeat" description="ANK" evidence="8">
    <location>
        <begin position="1238"/>
        <end position="1270"/>
    </location>
</feature>
<dbReference type="InterPro" id="IPR036259">
    <property type="entry name" value="MFS_trans_sf"/>
</dbReference>
<dbReference type="Proteomes" id="UP000253153">
    <property type="component" value="Unassembled WGS sequence"/>
</dbReference>
<dbReference type="PANTHER" id="PTHR23501:SF12">
    <property type="entry name" value="MAJOR FACILITATOR SUPERFAMILY (MFS) PROFILE DOMAIN-CONTAINING PROTEIN-RELATED"/>
    <property type="match status" value="1"/>
</dbReference>
<feature type="transmembrane region" description="Helical" evidence="10">
    <location>
        <begin position="171"/>
        <end position="192"/>
    </location>
</feature>
<comment type="caution">
    <text evidence="13">The sequence shown here is derived from an EMBL/GenBank/DDBJ whole genome shotgun (WGS) entry which is preliminary data.</text>
</comment>
<feature type="transmembrane region" description="Helical" evidence="10">
    <location>
        <begin position="274"/>
        <end position="293"/>
    </location>
</feature>
<dbReference type="Gene3D" id="1.25.40.20">
    <property type="entry name" value="Ankyrin repeat-containing domain"/>
    <property type="match status" value="1"/>
</dbReference>
<feature type="transmembrane region" description="Helical" evidence="10">
    <location>
        <begin position="204"/>
        <end position="225"/>
    </location>
</feature>
<dbReference type="PROSITE" id="PS50850">
    <property type="entry name" value="MFS"/>
    <property type="match status" value="1"/>
</dbReference>
<evidence type="ECO:0000256" key="6">
    <source>
        <dbReference type="ARBA" id="ARBA00023136"/>
    </source>
</evidence>
<dbReference type="GeneID" id="41992905"/>
<dbReference type="InterPro" id="IPR011701">
    <property type="entry name" value="MFS"/>
</dbReference>
<gene>
    <name evidence="13" type="ORF">FIESC28_03460</name>
</gene>
<dbReference type="InterPro" id="IPR036770">
    <property type="entry name" value="Ankyrin_rpt-contain_sf"/>
</dbReference>
<keyword evidence="14" id="KW-1185">Reference proteome</keyword>
<dbReference type="OrthoDB" id="10021397at2759"/>
<keyword evidence="3" id="KW-0813">Transport</keyword>
<feature type="transmembrane region" description="Helical" evidence="10">
    <location>
        <begin position="42"/>
        <end position="61"/>
    </location>
</feature>